<evidence type="ECO:0000256" key="7">
    <source>
        <dbReference type="ARBA" id="ARBA00023137"/>
    </source>
</evidence>
<evidence type="ECO:0000256" key="3">
    <source>
        <dbReference type="ARBA" id="ARBA00022679"/>
    </source>
</evidence>
<sequence>MSLIEKAAEKMKKTESLVEKAARKAAENSAKAEPAAQTSANQVASETPAPAPAPEKPVQAEPVAQAEPMAEPQAASAPVSRSHGRRSRHVDINFDELRAQNIPVLETDHSIISEEFRIVKRSLLLNAFAKGDAAIKNGNIIMVTSTQPDEGKTFCAVSLAMSMAMERDLTVLLIDADVEKPDVMKRLGVKADKGLIDVIEDKSLDLSDCLLRTNIPNLSLLPAGKKHRLTTELLASERMGEIVDEVAKRYPDRVIIIDSPPVLASSSASVLALSVGQVLYVVEADKTREIDLKEALSMIGSCEHINLLLNKSRFSGGKKKFGSYYGYGHH</sequence>
<evidence type="ECO:0000313" key="11">
    <source>
        <dbReference type="EMBL" id="TPD57329.1"/>
    </source>
</evidence>
<keyword evidence="12" id="KW-1185">Reference proteome</keyword>
<evidence type="ECO:0000313" key="12">
    <source>
        <dbReference type="Proteomes" id="UP000319148"/>
    </source>
</evidence>
<protein>
    <recommendedName>
        <fullName evidence="2">non-specific protein-tyrosine kinase</fullName>
        <ecNumber evidence="2">2.7.10.2</ecNumber>
    </recommendedName>
</protein>
<keyword evidence="5 11" id="KW-0418">Kinase</keyword>
<dbReference type="InterPro" id="IPR025669">
    <property type="entry name" value="AAA_dom"/>
</dbReference>
<dbReference type="Proteomes" id="UP000319148">
    <property type="component" value="Unassembled WGS sequence"/>
</dbReference>
<dbReference type="SUPFAM" id="SSF52540">
    <property type="entry name" value="P-loop containing nucleoside triphosphate hydrolases"/>
    <property type="match status" value="1"/>
</dbReference>
<evidence type="ECO:0000256" key="5">
    <source>
        <dbReference type="ARBA" id="ARBA00022777"/>
    </source>
</evidence>
<dbReference type="Gene3D" id="3.40.50.300">
    <property type="entry name" value="P-loop containing nucleotide triphosphate hydrolases"/>
    <property type="match status" value="1"/>
</dbReference>
<feature type="domain" description="AAA" evidence="10">
    <location>
        <begin position="140"/>
        <end position="274"/>
    </location>
</feature>
<feature type="compositionally biased region" description="Basic and acidic residues" evidence="9">
    <location>
        <begin position="1"/>
        <end position="26"/>
    </location>
</feature>
<dbReference type="InterPro" id="IPR027417">
    <property type="entry name" value="P-loop_NTPase"/>
</dbReference>
<keyword evidence="7" id="KW-0829">Tyrosine-protein kinase</keyword>
<dbReference type="Pfam" id="PF13614">
    <property type="entry name" value="AAA_31"/>
    <property type="match status" value="1"/>
</dbReference>
<dbReference type="GO" id="GO:0004713">
    <property type="term" value="F:protein tyrosine kinase activity"/>
    <property type="evidence" value="ECO:0007669"/>
    <property type="project" value="TreeGrafter"/>
</dbReference>
<evidence type="ECO:0000256" key="8">
    <source>
        <dbReference type="ARBA" id="ARBA00051245"/>
    </source>
</evidence>
<dbReference type="EC" id="2.7.10.2" evidence="2"/>
<evidence type="ECO:0000256" key="4">
    <source>
        <dbReference type="ARBA" id="ARBA00022741"/>
    </source>
</evidence>
<dbReference type="RefSeq" id="WP_139941644.1">
    <property type="nucleotide sequence ID" value="NZ_JBHSYP010000005.1"/>
</dbReference>
<accession>A0A501PAC8</accession>
<comment type="catalytic activity">
    <reaction evidence="8">
        <text>L-tyrosyl-[protein] + ATP = O-phospho-L-tyrosyl-[protein] + ADP + H(+)</text>
        <dbReference type="Rhea" id="RHEA:10596"/>
        <dbReference type="Rhea" id="RHEA-COMP:10136"/>
        <dbReference type="Rhea" id="RHEA-COMP:20101"/>
        <dbReference type="ChEBI" id="CHEBI:15378"/>
        <dbReference type="ChEBI" id="CHEBI:30616"/>
        <dbReference type="ChEBI" id="CHEBI:46858"/>
        <dbReference type="ChEBI" id="CHEBI:61978"/>
        <dbReference type="ChEBI" id="CHEBI:456216"/>
        <dbReference type="EC" id="2.7.10.2"/>
    </reaction>
</comment>
<keyword evidence="3" id="KW-0808">Transferase</keyword>
<dbReference type="InterPro" id="IPR050445">
    <property type="entry name" value="Bact_polysacc_biosynth/exp"/>
</dbReference>
<evidence type="ECO:0000256" key="6">
    <source>
        <dbReference type="ARBA" id="ARBA00022840"/>
    </source>
</evidence>
<dbReference type="CDD" id="cd05387">
    <property type="entry name" value="BY-kinase"/>
    <property type="match status" value="1"/>
</dbReference>
<keyword evidence="4" id="KW-0547">Nucleotide-binding</keyword>
<organism evidence="11 12">
    <name type="scientific">Emcibacter nanhaiensis</name>
    <dbReference type="NCBI Taxonomy" id="1505037"/>
    <lineage>
        <taxon>Bacteria</taxon>
        <taxon>Pseudomonadati</taxon>
        <taxon>Pseudomonadota</taxon>
        <taxon>Alphaproteobacteria</taxon>
        <taxon>Emcibacterales</taxon>
        <taxon>Emcibacteraceae</taxon>
        <taxon>Emcibacter</taxon>
    </lineage>
</organism>
<feature type="compositionally biased region" description="Low complexity" evidence="9">
    <location>
        <begin position="56"/>
        <end position="81"/>
    </location>
</feature>
<comment type="caution">
    <text evidence="11">The sequence shown here is derived from an EMBL/GenBank/DDBJ whole genome shotgun (WGS) entry which is preliminary data.</text>
</comment>
<dbReference type="PANTHER" id="PTHR32309">
    <property type="entry name" value="TYROSINE-PROTEIN KINASE"/>
    <property type="match status" value="1"/>
</dbReference>
<dbReference type="EMBL" id="VFIY01000018">
    <property type="protein sequence ID" value="TPD57329.1"/>
    <property type="molecule type" value="Genomic_DNA"/>
</dbReference>
<evidence type="ECO:0000256" key="2">
    <source>
        <dbReference type="ARBA" id="ARBA00011903"/>
    </source>
</evidence>
<name>A0A501PAC8_9PROT</name>
<comment type="similarity">
    <text evidence="1">Belongs to the CpsD/CapB family.</text>
</comment>
<dbReference type="InterPro" id="IPR005702">
    <property type="entry name" value="Wzc-like_C"/>
</dbReference>
<dbReference type="GO" id="GO:0005886">
    <property type="term" value="C:plasma membrane"/>
    <property type="evidence" value="ECO:0007669"/>
    <property type="project" value="TreeGrafter"/>
</dbReference>
<dbReference type="NCBIfam" id="TIGR03018">
    <property type="entry name" value="pepcterm_TyrKin"/>
    <property type="match status" value="1"/>
</dbReference>
<reference evidence="12" key="1">
    <citation type="submission" date="2019-06" db="EMBL/GenBank/DDBJ databases">
        <title>The complete genome of Emcibacter congregatus ZYLT.</title>
        <authorList>
            <person name="Zhao Z."/>
        </authorList>
    </citation>
    <scope>NUCLEOTIDE SEQUENCE [LARGE SCALE GENOMIC DNA]</scope>
    <source>
        <strain evidence="12">MCCC 1A06723</strain>
    </source>
</reference>
<feature type="region of interest" description="Disordered" evidence="9">
    <location>
        <begin position="1"/>
        <end position="87"/>
    </location>
</feature>
<evidence type="ECO:0000256" key="1">
    <source>
        <dbReference type="ARBA" id="ARBA00007316"/>
    </source>
</evidence>
<dbReference type="OrthoDB" id="9775724at2"/>
<keyword evidence="6" id="KW-0067">ATP-binding</keyword>
<dbReference type="AlphaFoldDB" id="A0A501PAC8"/>
<evidence type="ECO:0000256" key="9">
    <source>
        <dbReference type="SAM" id="MobiDB-lite"/>
    </source>
</evidence>
<evidence type="ECO:0000259" key="10">
    <source>
        <dbReference type="Pfam" id="PF13614"/>
    </source>
</evidence>
<dbReference type="PANTHER" id="PTHR32309:SF13">
    <property type="entry name" value="FERRIC ENTEROBACTIN TRANSPORT PROTEIN FEPE"/>
    <property type="match status" value="1"/>
</dbReference>
<proteinExistence type="inferred from homology"/>
<gene>
    <name evidence="11" type="ORF">FIV46_14470</name>
</gene>
<feature type="compositionally biased region" description="Low complexity" evidence="9">
    <location>
        <begin position="27"/>
        <end position="36"/>
    </location>
</feature>